<proteinExistence type="predicted"/>
<dbReference type="AlphaFoldDB" id="A0A2R6X8U8"/>
<sequence>MMGSQSAPESMSLGSSIEQGPVPYFPRRPKFGTTMSQIQIRMCERREATSLPSMVTTCRGHYNNTCNDDRRRSMRREISFTANDGEPNEGTKERRYRAKEPKSETGQEKFLSTPTAGWLPALLTSCSTGTPVACHPKFRLLSILLQQASTANI</sequence>
<feature type="compositionally biased region" description="Polar residues" evidence="1">
    <location>
        <begin position="1"/>
        <end position="18"/>
    </location>
</feature>
<evidence type="ECO:0000256" key="1">
    <source>
        <dbReference type="SAM" id="MobiDB-lite"/>
    </source>
</evidence>
<gene>
    <name evidence="2" type="ORF">MARPO_0029s0067</name>
</gene>
<reference evidence="3" key="1">
    <citation type="journal article" date="2017" name="Cell">
        <title>Insights into land plant evolution garnered from the Marchantia polymorpha genome.</title>
        <authorList>
            <person name="Bowman J.L."/>
            <person name="Kohchi T."/>
            <person name="Yamato K.T."/>
            <person name="Jenkins J."/>
            <person name="Shu S."/>
            <person name="Ishizaki K."/>
            <person name="Yamaoka S."/>
            <person name="Nishihama R."/>
            <person name="Nakamura Y."/>
            <person name="Berger F."/>
            <person name="Adam C."/>
            <person name="Aki S.S."/>
            <person name="Althoff F."/>
            <person name="Araki T."/>
            <person name="Arteaga-Vazquez M.A."/>
            <person name="Balasubrmanian S."/>
            <person name="Barry K."/>
            <person name="Bauer D."/>
            <person name="Boehm C.R."/>
            <person name="Briginshaw L."/>
            <person name="Caballero-Perez J."/>
            <person name="Catarino B."/>
            <person name="Chen F."/>
            <person name="Chiyoda S."/>
            <person name="Chovatia M."/>
            <person name="Davies K.M."/>
            <person name="Delmans M."/>
            <person name="Demura T."/>
            <person name="Dierschke T."/>
            <person name="Dolan L."/>
            <person name="Dorantes-Acosta A.E."/>
            <person name="Eklund D.M."/>
            <person name="Florent S.N."/>
            <person name="Flores-Sandoval E."/>
            <person name="Fujiyama A."/>
            <person name="Fukuzawa H."/>
            <person name="Galik B."/>
            <person name="Grimanelli D."/>
            <person name="Grimwood J."/>
            <person name="Grossniklaus U."/>
            <person name="Hamada T."/>
            <person name="Haseloff J."/>
            <person name="Hetherington A.J."/>
            <person name="Higo A."/>
            <person name="Hirakawa Y."/>
            <person name="Hundley H.N."/>
            <person name="Ikeda Y."/>
            <person name="Inoue K."/>
            <person name="Inoue S.I."/>
            <person name="Ishida S."/>
            <person name="Jia Q."/>
            <person name="Kakita M."/>
            <person name="Kanazawa T."/>
            <person name="Kawai Y."/>
            <person name="Kawashima T."/>
            <person name="Kennedy M."/>
            <person name="Kinose K."/>
            <person name="Kinoshita T."/>
            <person name="Kohara Y."/>
            <person name="Koide E."/>
            <person name="Komatsu K."/>
            <person name="Kopischke S."/>
            <person name="Kubo M."/>
            <person name="Kyozuka J."/>
            <person name="Lagercrantz U."/>
            <person name="Lin S.S."/>
            <person name="Lindquist E."/>
            <person name="Lipzen A.M."/>
            <person name="Lu C.W."/>
            <person name="De Luna E."/>
            <person name="Martienssen R.A."/>
            <person name="Minamino N."/>
            <person name="Mizutani M."/>
            <person name="Mizutani M."/>
            <person name="Mochizuki N."/>
            <person name="Monte I."/>
            <person name="Mosher R."/>
            <person name="Nagasaki H."/>
            <person name="Nakagami H."/>
            <person name="Naramoto S."/>
            <person name="Nishitani K."/>
            <person name="Ohtani M."/>
            <person name="Okamoto T."/>
            <person name="Okumura M."/>
            <person name="Phillips J."/>
            <person name="Pollak B."/>
            <person name="Reinders A."/>
            <person name="Rovekamp M."/>
            <person name="Sano R."/>
            <person name="Sawa S."/>
            <person name="Schmid M.W."/>
            <person name="Shirakawa M."/>
            <person name="Solano R."/>
            <person name="Spunde A."/>
            <person name="Suetsugu N."/>
            <person name="Sugano S."/>
            <person name="Sugiyama A."/>
            <person name="Sun R."/>
            <person name="Suzuki Y."/>
            <person name="Takenaka M."/>
            <person name="Takezawa D."/>
            <person name="Tomogane H."/>
            <person name="Tsuzuki M."/>
            <person name="Ueda T."/>
            <person name="Umeda M."/>
            <person name="Ward J.M."/>
            <person name="Watanabe Y."/>
            <person name="Yazaki K."/>
            <person name="Yokoyama R."/>
            <person name="Yoshitake Y."/>
            <person name="Yotsui I."/>
            <person name="Zachgo S."/>
            <person name="Schmutz J."/>
        </authorList>
    </citation>
    <scope>NUCLEOTIDE SEQUENCE [LARGE SCALE GENOMIC DNA]</scope>
    <source>
        <strain evidence="3">Tak-1</strain>
    </source>
</reference>
<feature type="region of interest" description="Disordered" evidence="1">
    <location>
        <begin position="78"/>
        <end position="106"/>
    </location>
</feature>
<dbReference type="Gramene" id="Mp1g01790.1">
    <property type="protein sequence ID" value="Mp1g01790.1.cds"/>
    <property type="gene ID" value="Mp1g01790"/>
</dbReference>
<evidence type="ECO:0000313" key="3">
    <source>
        <dbReference type="Proteomes" id="UP000244005"/>
    </source>
</evidence>
<name>A0A2R6X8U8_MARPO</name>
<evidence type="ECO:0000313" key="2">
    <source>
        <dbReference type="EMBL" id="PTQ42537.1"/>
    </source>
</evidence>
<dbReference type="Proteomes" id="UP000244005">
    <property type="component" value="Unassembled WGS sequence"/>
</dbReference>
<feature type="compositionally biased region" description="Basic and acidic residues" evidence="1">
    <location>
        <begin position="89"/>
        <end position="106"/>
    </location>
</feature>
<accession>A0A2R6X8U8</accession>
<feature type="region of interest" description="Disordered" evidence="1">
    <location>
        <begin position="1"/>
        <end position="21"/>
    </location>
</feature>
<keyword evidence="3" id="KW-1185">Reference proteome</keyword>
<protein>
    <submittedName>
        <fullName evidence="2">Uncharacterized protein</fullName>
    </submittedName>
</protein>
<organism evidence="2 3">
    <name type="scientific">Marchantia polymorpha</name>
    <name type="common">Common liverwort</name>
    <name type="synonym">Marchantia aquatica</name>
    <dbReference type="NCBI Taxonomy" id="3197"/>
    <lineage>
        <taxon>Eukaryota</taxon>
        <taxon>Viridiplantae</taxon>
        <taxon>Streptophyta</taxon>
        <taxon>Embryophyta</taxon>
        <taxon>Marchantiophyta</taxon>
        <taxon>Marchantiopsida</taxon>
        <taxon>Marchantiidae</taxon>
        <taxon>Marchantiales</taxon>
        <taxon>Marchantiaceae</taxon>
        <taxon>Marchantia</taxon>
    </lineage>
</organism>
<dbReference type="EMBL" id="KZ772701">
    <property type="protein sequence ID" value="PTQ42537.1"/>
    <property type="molecule type" value="Genomic_DNA"/>
</dbReference>